<accession>A0ABV8XR72</accession>
<reference evidence="3" key="1">
    <citation type="journal article" date="2019" name="Int. J. Syst. Evol. Microbiol.">
        <title>The Global Catalogue of Microorganisms (GCM) 10K type strain sequencing project: providing services to taxonomists for standard genome sequencing and annotation.</title>
        <authorList>
            <consortium name="The Broad Institute Genomics Platform"/>
            <consortium name="The Broad Institute Genome Sequencing Center for Infectious Disease"/>
            <person name="Wu L."/>
            <person name="Ma J."/>
        </authorList>
    </citation>
    <scope>NUCLEOTIDE SEQUENCE [LARGE SCALE GENOMIC DNA]</scope>
    <source>
        <strain evidence="3">CCUG 56029</strain>
    </source>
</reference>
<dbReference type="RefSeq" id="WP_380040374.1">
    <property type="nucleotide sequence ID" value="NZ_JBHSEH010000018.1"/>
</dbReference>
<name>A0ABV8XR72_9DEIO</name>
<sequence>MSAWSFLTLPDELRQFAGNNGYADDLTRHYSYDSTVQNYRKVAVGDQVVLRDDSFILGIGRVESIEVEDGRKERLRCPNCGNTGLKTRRKGPLYRCDRAGCRIEFDEPRREWLDVRVHRAVYRDSWQPLKLPVRVDALREIYADGAAQFAIRPLKVDELDRLITSWRMVRPSQEVSAQALLGGHLLALVRQRRGQGTFRRLLLERFGSSCAILGPQPAQALEAAHLYVYAHQAVHDPRGGLLLRRDLHALFDAGLLCVDPDIWQVRVSPTLNLYPDFASLNGRDLSFSADLRPRPEYLAAHFAEARRIGQW</sequence>
<organism evidence="2 3">
    <name type="scientific">Deinococcus navajonensis</name>
    <dbReference type="NCBI Taxonomy" id="309884"/>
    <lineage>
        <taxon>Bacteria</taxon>
        <taxon>Thermotogati</taxon>
        <taxon>Deinococcota</taxon>
        <taxon>Deinococci</taxon>
        <taxon>Deinococcales</taxon>
        <taxon>Deinococcaceae</taxon>
        <taxon>Deinococcus</taxon>
    </lineage>
</organism>
<keyword evidence="2" id="KW-0255">Endonuclease</keyword>
<keyword evidence="3" id="KW-1185">Reference proteome</keyword>
<evidence type="ECO:0000313" key="3">
    <source>
        <dbReference type="Proteomes" id="UP001595998"/>
    </source>
</evidence>
<protein>
    <submittedName>
        <fullName evidence="2">HNH endonuclease</fullName>
    </submittedName>
</protein>
<evidence type="ECO:0000313" key="2">
    <source>
        <dbReference type="EMBL" id="MFC4427162.1"/>
    </source>
</evidence>
<dbReference type="GO" id="GO:0004519">
    <property type="term" value="F:endonuclease activity"/>
    <property type="evidence" value="ECO:0007669"/>
    <property type="project" value="UniProtKB-KW"/>
</dbReference>
<comment type="caution">
    <text evidence="2">The sequence shown here is derived from an EMBL/GenBank/DDBJ whole genome shotgun (WGS) entry which is preliminary data.</text>
</comment>
<keyword evidence="2" id="KW-0378">Hydrolase</keyword>
<dbReference type="Proteomes" id="UP001595998">
    <property type="component" value="Unassembled WGS sequence"/>
</dbReference>
<dbReference type="InterPro" id="IPR003615">
    <property type="entry name" value="HNH_nuc"/>
</dbReference>
<dbReference type="Pfam" id="PF13391">
    <property type="entry name" value="HNH_2"/>
    <property type="match status" value="1"/>
</dbReference>
<feature type="domain" description="HNH nuclease" evidence="1">
    <location>
        <begin position="210"/>
        <end position="259"/>
    </location>
</feature>
<dbReference type="EMBL" id="JBHSEH010000018">
    <property type="protein sequence ID" value="MFC4427162.1"/>
    <property type="molecule type" value="Genomic_DNA"/>
</dbReference>
<evidence type="ECO:0000259" key="1">
    <source>
        <dbReference type="Pfam" id="PF13391"/>
    </source>
</evidence>
<keyword evidence="2" id="KW-0540">Nuclease</keyword>
<proteinExistence type="predicted"/>
<gene>
    <name evidence="2" type="ORF">ACFOZ9_13175</name>
</gene>